<feature type="region of interest" description="Disordered" evidence="1">
    <location>
        <begin position="667"/>
        <end position="688"/>
    </location>
</feature>
<dbReference type="SUPFAM" id="SSF143990">
    <property type="entry name" value="YbiA-like"/>
    <property type="match status" value="1"/>
</dbReference>
<proteinExistence type="predicted"/>
<dbReference type="GeneID" id="26683639"/>
<protein>
    <submittedName>
        <fullName evidence="2">Complete DpAV4 genome</fullName>
    </submittedName>
</protein>
<evidence type="ECO:0000256" key="1">
    <source>
        <dbReference type="SAM" id="MobiDB-lite"/>
    </source>
</evidence>
<feature type="compositionally biased region" description="Acidic residues" evidence="1">
    <location>
        <begin position="669"/>
        <end position="688"/>
    </location>
</feature>
<dbReference type="InterPro" id="IPR037238">
    <property type="entry name" value="YbiA-like_sf"/>
</dbReference>
<dbReference type="RefSeq" id="YP_009640082.1">
    <property type="nucleotide sequence ID" value="NC_011335.1"/>
</dbReference>
<dbReference type="Proteomes" id="UP000203898">
    <property type="component" value="Segment"/>
</dbReference>
<sequence>MVIIRNKESVPYGILSNFYETELVLDGEKWNNVIDYVAFVKNKRYSVQDSGGLAKVWRNLIQDLTAKAVRLGIDAKANAQPAFARALLETGTKPIMYASNDPFLGINMASREGLNIYGKWLVNYRNILSSETPDVFYNAYVLSRFLNTAIYKEPLDRYLQLARQGATLRYLNDLLYRRYGNVVDIPSLETVENIRLSTRQQVSLKPEEIILRVRRDRIRNVKKENGAVLANQLFRTLVQEVMDANNISYSLDLFMRKIDKKTLNYLSDRVSRSYEVRLAEGKTPRFETDLYIPTDQEIRLAEEDSPIATFVNPDLEVVVDPDDSILSMKDDSTVFTVNGRDFPSINHLMVFVVGGLIDMDPYLMVFNPQNQLFYSGTDSLRFLNDNLDKYIEQTNKMRLLTALNAKIVTFPFIKDIVKTLDNAPLYVEDVESEITNGFYSELKDSTSWAEVFANRGSVSDYLASDAFFVFIQKEMMESFMNILVNVSEKRDLVTVKKVYEIFYGVNSFDKQRTGGVPMACIVKHSGLPETACAFLNERFVNRILAAEDVAKKAMKSDIVFGTKFVIMNTRTRMANGEFADPDYYNTANSKERLALAKVTSACLAVSGRKLVTADDILRAYNILVGEITRARIEEVGAATNTEKLTERVAAAVAGVVAVDEFVMEPVAEQPDEEDEGDENREIEGYDENDSFDYMDDDMYGAFDSADEQADTIMRQLSVKATTMRVFKEYVLKLAVGNYYRVNEFC</sequence>
<dbReference type="KEGG" id="vg:26683639"/>
<name>F2NZ23_9VIRU</name>
<organism evidence="2 3">
    <name type="scientific">Diadromus pulchellus ascovirus 4a</name>
    <dbReference type="NCBI Taxonomy" id="158683"/>
    <lineage>
        <taxon>Viruses</taxon>
        <taxon>Varidnaviria</taxon>
        <taxon>Bamfordvirae</taxon>
        <taxon>Nucleocytoviricota</taxon>
        <taxon>Megaviricetes</taxon>
        <taxon>Pimascovirales</taxon>
        <taxon>Pimascovirales incertae sedis</taxon>
        <taxon>Ascoviridae</taxon>
        <taxon>Toursvirus</taxon>
        <taxon>Toursvirus dptv1a</taxon>
    </lineage>
</organism>
<accession>F2NZ23</accession>
<dbReference type="Gene3D" id="1.10.357.40">
    <property type="entry name" value="YbiA-like"/>
    <property type="match status" value="1"/>
</dbReference>
<evidence type="ECO:0000313" key="2">
    <source>
        <dbReference type="EMBL" id="CCA61451.1"/>
    </source>
</evidence>
<evidence type="ECO:0000313" key="3">
    <source>
        <dbReference type="Proteomes" id="UP000203898"/>
    </source>
</evidence>
<dbReference type="EMBL" id="CU469068">
    <property type="protein sequence ID" value="CCA61451.1"/>
    <property type="molecule type" value="Genomic_DNA"/>
</dbReference>
<keyword evidence="3" id="KW-1185">Reference proteome</keyword>
<reference evidence="2 3" key="1">
    <citation type="journal article" date="2009" name="PLoS ONE">
        <title>Symbiotic virus at the evolutionary intersection of three types of large DNA viruses; iridoviruses, ascoviruses, and ichnoviruses.</title>
        <authorList>
            <person name="Bigot Y."/>
            <person name="Renault S."/>
            <person name="Nicolas J."/>
            <person name="Moundras C."/>
            <person name="Demattei M.V."/>
            <person name="Samain S."/>
            <person name="Bideshi D.K."/>
            <person name="Federici B.A."/>
        </authorList>
    </citation>
    <scope>NUCLEOTIDE SEQUENCE [LARGE SCALE GENOMIC DNA]</scope>
</reference>